<keyword evidence="5 6" id="KW-0472">Membrane</keyword>
<feature type="chain" id="PRO_5026749745" evidence="7">
    <location>
        <begin position="23"/>
        <end position="240"/>
    </location>
</feature>
<proteinExistence type="predicted"/>
<accession>A0A6L5YQC3</accession>
<sequence>MKKKLALILSLCFILLTLGACGTDPKDVDYNGVSYNQLQDYSANLITSLTGYSSSDLDSLLSDNSNLDEKTSNMVQKWKETVADIGDYQGTGEFSIDKSGNTLTTDQILHFEKRDVDFQVVINYTDMTVTGYSVEPVYSLGEKMEKAGMNTVISMCVVFAVLILISLIIYAFKIFPYLEKKKQEKSEPSVAKDPVVTQIEQKEEQQLADDNELVAVIAAAIAASTGTSTSDFVVRSINRR</sequence>
<gene>
    <name evidence="8" type="ORF">FYJ75_03255</name>
</gene>
<comment type="caution">
    <text evidence="8">The sequence shown here is derived from an EMBL/GenBank/DDBJ whole genome shotgun (WGS) entry which is preliminary data.</text>
</comment>
<keyword evidence="9" id="KW-1185">Reference proteome</keyword>
<keyword evidence="3 6" id="KW-0812">Transmembrane</keyword>
<dbReference type="InterPro" id="IPR005899">
    <property type="entry name" value="Na_pump_deCOase"/>
</dbReference>
<dbReference type="GO" id="GO:0015081">
    <property type="term" value="F:sodium ion transmembrane transporter activity"/>
    <property type="evidence" value="ECO:0007669"/>
    <property type="project" value="InterPro"/>
</dbReference>
<feature type="signal peptide" evidence="7">
    <location>
        <begin position="1"/>
        <end position="22"/>
    </location>
</feature>
<dbReference type="EMBL" id="VUNI01000003">
    <property type="protein sequence ID" value="MST74056.1"/>
    <property type="molecule type" value="Genomic_DNA"/>
</dbReference>
<dbReference type="Proteomes" id="UP000474024">
    <property type="component" value="Unassembled WGS sequence"/>
</dbReference>
<keyword evidence="7" id="KW-0732">Signal</keyword>
<organism evidence="8 9">
    <name type="scientific">Roseburia porci</name>
    <dbReference type="NCBI Taxonomy" id="2605790"/>
    <lineage>
        <taxon>Bacteria</taxon>
        <taxon>Bacillati</taxon>
        <taxon>Bacillota</taxon>
        <taxon>Clostridia</taxon>
        <taxon>Lachnospirales</taxon>
        <taxon>Lachnospiraceae</taxon>
        <taxon>Roseburia</taxon>
    </lineage>
</organism>
<evidence type="ECO:0000313" key="9">
    <source>
        <dbReference type="Proteomes" id="UP000474024"/>
    </source>
</evidence>
<evidence type="ECO:0000256" key="5">
    <source>
        <dbReference type="ARBA" id="ARBA00023136"/>
    </source>
</evidence>
<dbReference type="RefSeq" id="WP_154428809.1">
    <property type="nucleotide sequence ID" value="NZ_VUNI01000003.1"/>
</dbReference>
<evidence type="ECO:0000256" key="1">
    <source>
        <dbReference type="ARBA" id="ARBA00004236"/>
    </source>
</evidence>
<dbReference type="AlphaFoldDB" id="A0A6L5YQC3"/>
<dbReference type="Pfam" id="PF04277">
    <property type="entry name" value="OAD_gamma"/>
    <property type="match status" value="1"/>
</dbReference>
<keyword evidence="4 6" id="KW-1133">Transmembrane helix</keyword>
<protein>
    <submittedName>
        <fullName evidence="8">Sodium pump decarboxylase</fullName>
    </submittedName>
</protein>
<evidence type="ECO:0000256" key="7">
    <source>
        <dbReference type="SAM" id="SignalP"/>
    </source>
</evidence>
<evidence type="ECO:0000313" key="8">
    <source>
        <dbReference type="EMBL" id="MST74056.1"/>
    </source>
</evidence>
<dbReference type="GO" id="GO:0005886">
    <property type="term" value="C:plasma membrane"/>
    <property type="evidence" value="ECO:0007669"/>
    <property type="project" value="UniProtKB-SubCell"/>
</dbReference>
<evidence type="ECO:0000256" key="6">
    <source>
        <dbReference type="SAM" id="Phobius"/>
    </source>
</evidence>
<keyword evidence="2" id="KW-1003">Cell membrane</keyword>
<evidence type="ECO:0000256" key="2">
    <source>
        <dbReference type="ARBA" id="ARBA00022475"/>
    </source>
</evidence>
<comment type="subcellular location">
    <subcellularLocation>
        <location evidence="1">Cell membrane</location>
    </subcellularLocation>
</comment>
<evidence type="ECO:0000256" key="3">
    <source>
        <dbReference type="ARBA" id="ARBA00022692"/>
    </source>
</evidence>
<feature type="transmembrane region" description="Helical" evidence="6">
    <location>
        <begin position="152"/>
        <end position="172"/>
    </location>
</feature>
<evidence type="ECO:0000256" key="4">
    <source>
        <dbReference type="ARBA" id="ARBA00022989"/>
    </source>
</evidence>
<dbReference type="GO" id="GO:0036376">
    <property type="term" value="P:sodium ion export across plasma membrane"/>
    <property type="evidence" value="ECO:0007669"/>
    <property type="project" value="InterPro"/>
</dbReference>
<dbReference type="PROSITE" id="PS51257">
    <property type="entry name" value="PROKAR_LIPOPROTEIN"/>
    <property type="match status" value="1"/>
</dbReference>
<name>A0A6L5YQC3_9FIRM</name>
<reference evidence="8 9" key="1">
    <citation type="submission" date="2019-08" db="EMBL/GenBank/DDBJ databases">
        <title>In-depth cultivation of the pig gut microbiome towards novel bacterial diversity and tailored functional studies.</title>
        <authorList>
            <person name="Wylensek D."/>
            <person name="Hitch T.C.A."/>
            <person name="Clavel T."/>
        </authorList>
    </citation>
    <scope>NUCLEOTIDE SEQUENCE [LARGE SCALE GENOMIC DNA]</scope>
    <source>
        <strain evidence="8 9">MUC/MUC-530-WT-4D</strain>
    </source>
</reference>